<dbReference type="InterPro" id="IPR011067">
    <property type="entry name" value="Plasmid_toxin/cell-grow_inhib"/>
</dbReference>
<dbReference type="RefSeq" id="WP_200379447.1">
    <property type="nucleotide sequence ID" value="NZ_NRRU01000075.1"/>
</dbReference>
<dbReference type="SUPFAM" id="SSF50118">
    <property type="entry name" value="Cell growth inhibitor/plasmid maintenance toxic component"/>
    <property type="match status" value="1"/>
</dbReference>
<dbReference type="EMBL" id="NRRU01000075">
    <property type="protein sequence ID" value="MBK1714633.1"/>
    <property type="molecule type" value="Genomic_DNA"/>
</dbReference>
<organism evidence="1 2">
    <name type="scientific">Rubrivivax gelatinosus</name>
    <name type="common">Rhodocyclus gelatinosus</name>
    <name type="synonym">Rhodopseudomonas gelatinosa</name>
    <dbReference type="NCBI Taxonomy" id="28068"/>
    <lineage>
        <taxon>Bacteria</taxon>
        <taxon>Pseudomonadati</taxon>
        <taxon>Pseudomonadota</taxon>
        <taxon>Betaproteobacteria</taxon>
        <taxon>Burkholderiales</taxon>
        <taxon>Sphaerotilaceae</taxon>
        <taxon>Rubrivivax</taxon>
    </lineage>
</organism>
<reference evidence="1" key="2">
    <citation type="journal article" date="2020" name="Microorganisms">
        <title>Osmotic Adaptation and Compatible Solute Biosynthesis of Phototrophic Bacteria as Revealed from Genome Analyses.</title>
        <authorList>
            <person name="Imhoff J.F."/>
            <person name="Rahn T."/>
            <person name="Kunzel S."/>
            <person name="Keller A."/>
            <person name="Neulinger S.C."/>
        </authorList>
    </citation>
    <scope>NUCLEOTIDE SEQUENCE</scope>
    <source>
        <strain evidence="1">IM 151</strain>
    </source>
</reference>
<keyword evidence="2" id="KW-1185">Reference proteome</keyword>
<reference evidence="1" key="1">
    <citation type="submission" date="2017-08" db="EMBL/GenBank/DDBJ databases">
        <authorList>
            <person name="Imhoff J.F."/>
            <person name="Rahn T."/>
            <person name="Kuenzel S."/>
            <person name="Neulinger S.C."/>
        </authorList>
    </citation>
    <scope>NUCLEOTIDE SEQUENCE</scope>
    <source>
        <strain evidence="1">IM 151</strain>
    </source>
</reference>
<accession>A0ABS1DYP3</accession>
<protein>
    <recommendedName>
        <fullName evidence="3">Type II toxin-antitoxin system PemK/MazF family toxin</fullName>
    </recommendedName>
</protein>
<proteinExistence type="predicted"/>
<dbReference type="Proteomes" id="UP001041814">
    <property type="component" value="Unassembled WGS sequence"/>
</dbReference>
<gene>
    <name evidence="1" type="ORF">CKO43_17845</name>
</gene>
<dbReference type="Pfam" id="PF02452">
    <property type="entry name" value="PemK_toxin"/>
    <property type="match status" value="1"/>
</dbReference>
<name>A0ABS1DYP3_RUBGE</name>
<comment type="caution">
    <text evidence="1">The sequence shown here is derived from an EMBL/GenBank/DDBJ whole genome shotgun (WGS) entry which is preliminary data.</text>
</comment>
<dbReference type="InterPro" id="IPR003477">
    <property type="entry name" value="PemK-like"/>
</dbReference>
<sequence length="133" mass="14908">MALPYSPRPGEVLICRFDEAAVGAEMVKPRPVIVVSRKDSHHGRKLATVVPLSTTEPTPAQPWHHCIGVYEITGWHGSPDPVWAKCDMVATVSFLRLNKPYRNTRHGRQFVEHTLPPQHLDAVRAALRAYLSL</sequence>
<dbReference type="Gene3D" id="2.30.30.110">
    <property type="match status" value="1"/>
</dbReference>
<evidence type="ECO:0000313" key="2">
    <source>
        <dbReference type="Proteomes" id="UP001041814"/>
    </source>
</evidence>
<evidence type="ECO:0008006" key="3">
    <source>
        <dbReference type="Google" id="ProtNLM"/>
    </source>
</evidence>
<evidence type="ECO:0000313" key="1">
    <source>
        <dbReference type="EMBL" id="MBK1714633.1"/>
    </source>
</evidence>